<dbReference type="AlphaFoldDB" id="A0A6G0N758"/>
<accession>A0A6G0N758</accession>
<dbReference type="EMBL" id="QXGC01001738">
    <property type="protein sequence ID" value="KAE9196933.1"/>
    <property type="molecule type" value="Genomic_DNA"/>
</dbReference>
<reference evidence="1 2" key="1">
    <citation type="submission" date="2018-09" db="EMBL/GenBank/DDBJ databases">
        <title>Genomic investigation of the strawberry pathogen Phytophthora fragariae indicates pathogenicity is determined by transcriptional variation in three key races.</title>
        <authorList>
            <person name="Adams T.M."/>
            <person name="Armitage A.D."/>
            <person name="Sobczyk M.K."/>
            <person name="Bates H.J."/>
            <person name="Dunwell J.M."/>
            <person name="Nellist C.F."/>
            <person name="Harrison R.J."/>
        </authorList>
    </citation>
    <scope>NUCLEOTIDE SEQUENCE [LARGE SCALE GENOMIC DNA]</scope>
    <source>
        <strain evidence="1 2">BC-23</strain>
    </source>
</reference>
<evidence type="ECO:0008006" key="3">
    <source>
        <dbReference type="Google" id="ProtNLM"/>
    </source>
</evidence>
<proteinExistence type="predicted"/>
<dbReference type="InterPro" id="IPR036397">
    <property type="entry name" value="RNaseH_sf"/>
</dbReference>
<dbReference type="PANTHER" id="PTHR47169:SF2">
    <property type="entry name" value="OS01G0541250 PROTEIN"/>
    <property type="match status" value="1"/>
</dbReference>
<gene>
    <name evidence="1" type="ORF">PF004_g19984</name>
</gene>
<dbReference type="Gene3D" id="3.30.420.10">
    <property type="entry name" value="Ribonuclease H-like superfamily/Ribonuclease H"/>
    <property type="match status" value="1"/>
</dbReference>
<organism evidence="1 2">
    <name type="scientific">Phytophthora fragariae</name>
    <dbReference type="NCBI Taxonomy" id="53985"/>
    <lineage>
        <taxon>Eukaryota</taxon>
        <taxon>Sar</taxon>
        <taxon>Stramenopiles</taxon>
        <taxon>Oomycota</taxon>
        <taxon>Peronosporomycetes</taxon>
        <taxon>Peronosporales</taxon>
        <taxon>Peronosporaceae</taxon>
        <taxon>Phytophthora</taxon>
    </lineage>
</organism>
<comment type="caution">
    <text evidence="1">The sequence shown here is derived from an EMBL/GenBank/DDBJ whole genome shotgun (WGS) entry which is preliminary data.</text>
</comment>
<name>A0A6G0N758_9STRA</name>
<dbReference type="PANTHER" id="PTHR47169">
    <property type="entry name" value="OS01G0541250 PROTEIN"/>
    <property type="match status" value="1"/>
</dbReference>
<evidence type="ECO:0000313" key="2">
    <source>
        <dbReference type="Proteomes" id="UP000476176"/>
    </source>
</evidence>
<protein>
    <recommendedName>
        <fullName evidence="3">Transposase Tc1-like domain-containing protein</fullName>
    </recommendedName>
</protein>
<sequence>MPRTIGQADIAPEVRLQVSLFLAQRSIRGRLLRGAIAAAMKSFGLCRNSITKIWAMRTNPRALMAPGRRQPKRDRHLSPQEVAELVQAVPLCQRQTRRALAEATGISRTTLQRHLADGVLRRAVSRVKPTLTDAHKTRCIQWALAHVDMPLVHVDKKWFNLYKGATKYYLTAAEQLPYRSCPNKRYIGKIMFLAAVARPRYDCHRKVHFDDKIGIWPIVEETTAQRSSVNRPKGAPVTKSVSMTRVLYRKLLVDKVLPAFRAKLPVRRGTTVFVQQDNAGPHVREDDTEVETAGKVDGWKIKMRCQPPRSPELNVLDLGFFASIQALQYRKAKYDTNGLIEAVQEAFDEVKWQTLDKCFVTLQKVMEAILLDDGSNSFKLPRVGRNVAVNGRMPLSVKVSQDAVTNGYSKLYL</sequence>
<dbReference type="Proteomes" id="UP000476176">
    <property type="component" value="Unassembled WGS sequence"/>
</dbReference>
<dbReference type="GO" id="GO:0003676">
    <property type="term" value="F:nucleic acid binding"/>
    <property type="evidence" value="ECO:0007669"/>
    <property type="project" value="InterPro"/>
</dbReference>
<evidence type="ECO:0000313" key="1">
    <source>
        <dbReference type="EMBL" id="KAE9196933.1"/>
    </source>
</evidence>